<keyword evidence="4" id="KW-0564">Palmitate</keyword>
<dbReference type="Gene3D" id="3.40.190.10">
    <property type="entry name" value="Periplasmic binding protein-like II"/>
    <property type="match status" value="1"/>
</dbReference>
<reference evidence="8" key="1">
    <citation type="journal article" date="2019" name="Int. J. Syst. Evol. Microbiol.">
        <title>The Global Catalogue of Microorganisms (GCM) 10K type strain sequencing project: providing services to taxonomists for standard genome sequencing and annotation.</title>
        <authorList>
            <consortium name="The Broad Institute Genomics Platform"/>
            <consortium name="The Broad Institute Genome Sequencing Center for Infectious Disease"/>
            <person name="Wu L."/>
            <person name="Ma J."/>
        </authorList>
    </citation>
    <scope>NUCLEOTIDE SEQUENCE [LARGE SCALE GENOMIC DNA]</scope>
    <source>
        <strain evidence="8">JCM 16928</strain>
    </source>
</reference>
<keyword evidence="3" id="KW-0472">Membrane</keyword>
<keyword evidence="1" id="KW-1003">Cell membrane</keyword>
<dbReference type="EMBL" id="BAABAA010000001">
    <property type="protein sequence ID" value="GAA3547620.1"/>
    <property type="molecule type" value="Genomic_DNA"/>
</dbReference>
<feature type="chain" id="PRO_5046495247" evidence="6">
    <location>
        <begin position="29"/>
        <end position="445"/>
    </location>
</feature>
<comment type="caution">
    <text evidence="7">The sequence shown here is derived from an EMBL/GenBank/DDBJ whole genome shotgun (WGS) entry which is preliminary data.</text>
</comment>
<evidence type="ECO:0000256" key="5">
    <source>
        <dbReference type="ARBA" id="ARBA00023288"/>
    </source>
</evidence>
<dbReference type="PROSITE" id="PS51257">
    <property type="entry name" value="PROKAR_LIPOPROTEIN"/>
    <property type="match status" value="1"/>
</dbReference>
<accession>A0ABP6WCF3</accession>
<evidence type="ECO:0000313" key="8">
    <source>
        <dbReference type="Proteomes" id="UP001501222"/>
    </source>
</evidence>
<evidence type="ECO:0000256" key="4">
    <source>
        <dbReference type="ARBA" id="ARBA00023139"/>
    </source>
</evidence>
<protein>
    <submittedName>
        <fullName evidence="7">Sugar ABC transporter substrate-binding protein</fullName>
    </submittedName>
</protein>
<dbReference type="PANTHER" id="PTHR43649">
    <property type="entry name" value="ARABINOSE-BINDING PROTEIN-RELATED"/>
    <property type="match status" value="1"/>
</dbReference>
<sequence>MSPTSSRRSRVRLAVAALSATMAVSLLAACGGSDASTATGAKASSGPATITFWGWAKGTEDVVKAFNASHTDVKVNFEKIPSGIAGGYAKLTTAAKAGNAPDLFNVEYGALPDFVTQGHVADITSLVPDDLKSKYLPQATQLTTLAGKTWALPLDVAPQALFYRKDLFAKAGITPPATWDEFRAAGQKLKQRIPNSRIATFFPDDAGPLEAFAWQSGARWFGTSDDSWNVRINGQDGKRVVDYWQGLISDDLVRVMPSFSQQWTASLEKGETAAYVGAAWGGGVLKGTVADQAGKWAVAPVPSWDGKPASGMLGGTTFAVSKDSKNAKAALTFAEWATTTPEGIKARIASGTSSMFPASPALVPTARSAFKVDFYGGQDIYGLFTEAAKSIRPDWQWGPAMGTTNTALADSFGKLAQGGTLSAAVDSAQKATTAELANRGIKVAQ</sequence>
<dbReference type="Proteomes" id="UP001501222">
    <property type="component" value="Unassembled WGS sequence"/>
</dbReference>
<name>A0ABP6WCF3_9ACTN</name>
<dbReference type="PANTHER" id="PTHR43649:SF33">
    <property type="entry name" value="POLYGALACTURONAN_RHAMNOGALACTURONAN-BINDING PROTEIN YTCQ"/>
    <property type="match status" value="1"/>
</dbReference>
<dbReference type="CDD" id="cd13585">
    <property type="entry name" value="PBP2_TMBP_like"/>
    <property type="match status" value="1"/>
</dbReference>
<feature type="signal peptide" evidence="6">
    <location>
        <begin position="1"/>
        <end position="28"/>
    </location>
</feature>
<dbReference type="InterPro" id="IPR006059">
    <property type="entry name" value="SBP"/>
</dbReference>
<keyword evidence="2 6" id="KW-0732">Signal</keyword>
<dbReference type="Pfam" id="PF01547">
    <property type="entry name" value="SBP_bac_1"/>
    <property type="match status" value="1"/>
</dbReference>
<keyword evidence="5" id="KW-0449">Lipoprotein</keyword>
<proteinExistence type="predicted"/>
<dbReference type="RefSeq" id="WP_344838559.1">
    <property type="nucleotide sequence ID" value="NZ_BAABAA010000001.1"/>
</dbReference>
<organism evidence="7 8">
    <name type="scientific">Kribbella ginsengisoli</name>
    <dbReference type="NCBI Taxonomy" id="363865"/>
    <lineage>
        <taxon>Bacteria</taxon>
        <taxon>Bacillati</taxon>
        <taxon>Actinomycetota</taxon>
        <taxon>Actinomycetes</taxon>
        <taxon>Propionibacteriales</taxon>
        <taxon>Kribbellaceae</taxon>
        <taxon>Kribbella</taxon>
    </lineage>
</organism>
<dbReference type="InterPro" id="IPR050490">
    <property type="entry name" value="Bact_solute-bd_prot1"/>
</dbReference>
<gene>
    <name evidence="7" type="ORF">GCM10022235_14190</name>
</gene>
<evidence type="ECO:0000256" key="1">
    <source>
        <dbReference type="ARBA" id="ARBA00022475"/>
    </source>
</evidence>
<dbReference type="SUPFAM" id="SSF53850">
    <property type="entry name" value="Periplasmic binding protein-like II"/>
    <property type="match status" value="1"/>
</dbReference>
<evidence type="ECO:0000256" key="6">
    <source>
        <dbReference type="SAM" id="SignalP"/>
    </source>
</evidence>
<evidence type="ECO:0000256" key="2">
    <source>
        <dbReference type="ARBA" id="ARBA00022729"/>
    </source>
</evidence>
<evidence type="ECO:0000256" key="3">
    <source>
        <dbReference type="ARBA" id="ARBA00023136"/>
    </source>
</evidence>
<keyword evidence="8" id="KW-1185">Reference proteome</keyword>
<evidence type="ECO:0000313" key="7">
    <source>
        <dbReference type="EMBL" id="GAA3547620.1"/>
    </source>
</evidence>